<reference evidence="3" key="1">
    <citation type="journal article" date="2015" name="Nat. Genet.">
        <title>The genome and transcriptome of the zoonotic hookworm Ancylostoma ceylanicum identify infection-specific gene families.</title>
        <authorList>
            <person name="Schwarz E.M."/>
            <person name="Hu Y."/>
            <person name="Antoshechkin I."/>
            <person name="Miller M.M."/>
            <person name="Sternberg P.W."/>
            <person name="Aroian R.V."/>
        </authorList>
    </citation>
    <scope>NUCLEOTIDE SEQUENCE</scope>
    <source>
        <strain evidence="3">HY135</strain>
    </source>
</reference>
<dbReference type="EMBL" id="JARK01001680">
    <property type="protein sequence ID" value="EYB83060.1"/>
    <property type="molecule type" value="Genomic_DNA"/>
</dbReference>
<keyword evidence="3" id="KW-1185">Reference proteome</keyword>
<dbReference type="Proteomes" id="UP000024635">
    <property type="component" value="Unassembled WGS sequence"/>
</dbReference>
<dbReference type="AlphaFoldDB" id="A0A016RXH4"/>
<organism evidence="2 3">
    <name type="scientific">Ancylostoma ceylanicum</name>
    <dbReference type="NCBI Taxonomy" id="53326"/>
    <lineage>
        <taxon>Eukaryota</taxon>
        <taxon>Metazoa</taxon>
        <taxon>Ecdysozoa</taxon>
        <taxon>Nematoda</taxon>
        <taxon>Chromadorea</taxon>
        <taxon>Rhabditida</taxon>
        <taxon>Rhabditina</taxon>
        <taxon>Rhabditomorpha</taxon>
        <taxon>Strongyloidea</taxon>
        <taxon>Ancylostomatidae</taxon>
        <taxon>Ancylostomatinae</taxon>
        <taxon>Ancylostoma</taxon>
    </lineage>
</organism>
<name>A0A016RXH4_9BILA</name>
<keyword evidence="1" id="KW-0472">Membrane</keyword>
<sequence length="248" mass="27157">MSEALLGRPDTLPQLKKWAELLGSSAHRPHECLRRYIENSQLQLPLAAKDVVKLQRGNDPQAKTTSGSSTSVQVSMRGLTILTKRLNNECQIDIGSPTGCFSCIQGARLQASCTSSLAEETAEIHCGNQTQFAMCSPHSKISELVFHFATSSINMNCSVICPAGQSMITIQGPLDYVNNALFQPPIQQVDTHRRTTSSGSSLDTIFHALSTILSPIANVLQYWKMLVAIIIASCIILPLLRFMRTRSI</sequence>
<evidence type="ECO:0000313" key="2">
    <source>
        <dbReference type="EMBL" id="EYB83060.1"/>
    </source>
</evidence>
<feature type="transmembrane region" description="Helical" evidence="1">
    <location>
        <begin position="222"/>
        <end position="240"/>
    </location>
</feature>
<dbReference type="Gene3D" id="2.60.40.3770">
    <property type="match status" value="1"/>
</dbReference>
<evidence type="ECO:0000256" key="1">
    <source>
        <dbReference type="SAM" id="Phobius"/>
    </source>
</evidence>
<evidence type="ECO:0000313" key="3">
    <source>
        <dbReference type="Proteomes" id="UP000024635"/>
    </source>
</evidence>
<protein>
    <recommendedName>
        <fullName evidence="4">Phlebovirus glycoprotein G2 fusion domain-containing protein</fullName>
    </recommendedName>
</protein>
<keyword evidence="1" id="KW-0812">Transmembrane</keyword>
<gene>
    <name evidence="2" type="primary">Acey_s0344.g3090</name>
    <name evidence="2" type="ORF">Y032_0344g3090</name>
</gene>
<dbReference type="OrthoDB" id="5877595at2759"/>
<keyword evidence="1" id="KW-1133">Transmembrane helix</keyword>
<proteinExistence type="predicted"/>
<dbReference type="STRING" id="53326.A0A016RXH4"/>
<comment type="caution">
    <text evidence="2">The sequence shown here is derived from an EMBL/GenBank/DDBJ whole genome shotgun (WGS) entry which is preliminary data.</text>
</comment>
<accession>A0A016RXH4</accession>
<evidence type="ECO:0008006" key="4">
    <source>
        <dbReference type="Google" id="ProtNLM"/>
    </source>
</evidence>